<accession>A0ABR7LWQ4</accession>
<dbReference type="PRINTS" id="PR00455">
    <property type="entry name" value="HTHTETR"/>
</dbReference>
<gene>
    <name evidence="4" type="ORF">HKK74_27835</name>
</gene>
<dbReference type="SUPFAM" id="SSF46689">
    <property type="entry name" value="Homeodomain-like"/>
    <property type="match status" value="1"/>
</dbReference>
<dbReference type="InterPro" id="IPR050109">
    <property type="entry name" value="HTH-type_TetR-like_transc_reg"/>
</dbReference>
<dbReference type="Pfam" id="PF00440">
    <property type="entry name" value="TetR_N"/>
    <property type="match status" value="1"/>
</dbReference>
<dbReference type="EMBL" id="JABVEC010000025">
    <property type="protein sequence ID" value="MBC6469279.1"/>
    <property type="molecule type" value="Genomic_DNA"/>
</dbReference>
<feature type="DNA-binding region" description="H-T-H motif" evidence="2">
    <location>
        <begin position="35"/>
        <end position="54"/>
    </location>
</feature>
<evidence type="ECO:0000259" key="3">
    <source>
        <dbReference type="PROSITE" id="PS50977"/>
    </source>
</evidence>
<dbReference type="InterPro" id="IPR009057">
    <property type="entry name" value="Homeodomain-like_sf"/>
</dbReference>
<dbReference type="Gene3D" id="1.10.357.10">
    <property type="entry name" value="Tetracycline Repressor, domain 2"/>
    <property type="match status" value="1"/>
</dbReference>
<dbReference type="PROSITE" id="PS50977">
    <property type="entry name" value="HTH_TETR_2"/>
    <property type="match status" value="1"/>
</dbReference>
<comment type="caution">
    <text evidence="4">The sequence shown here is derived from an EMBL/GenBank/DDBJ whole genome shotgun (WGS) entry which is preliminary data.</text>
</comment>
<sequence>MAEARRDSASRHNTRANIVECAAQLLREQGASAVTTRAVAQAAGMQAPTIYRFFEDKDALLDAVAEHVFATYVAGKTLAEDSSDPVADLRAGWDTHIGFGLANAALFGLLTDPSRGARSPAAAAGLEVLRARVHRVAAIGRLRVPERRAVELVHAAGTGAVLTLLSTLPEHRDLDLADAMYEAVMRSILTDVPTLPADSAAAAAVAFRAVAPKLTMLTDAERALLAEWLDRAGDSPTTPSASAAPG</sequence>
<evidence type="ECO:0000313" key="5">
    <source>
        <dbReference type="Proteomes" id="UP000805614"/>
    </source>
</evidence>
<organism evidence="4 5">
    <name type="scientific">Actinomadura alba</name>
    <dbReference type="NCBI Taxonomy" id="406431"/>
    <lineage>
        <taxon>Bacteria</taxon>
        <taxon>Bacillati</taxon>
        <taxon>Actinomycetota</taxon>
        <taxon>Actinomycetes</taxon>
        <taxon>Streptosporangiales</taxon>
        <taxon>Thermomonosporaceae</taxon>
        <taxon>Actinomadura</taxon>
    </lineage>
</organism>
<reference evidence="4 5" key="1">
    <citation type="submission" date="2020-06" db="EMBL/GenBank/DDBJ databases">
        <title>Actinomadura xiongansis sp. nov., isolated from soil of Baiyangdian.</title>
        <authorList>
            <person name="Zhang X."/>
        </authorList>
    </citation>
    <scope>NUCLEOTIDE SEQUENCE [LARGE SCALE GENOMIC DNA]</scope>
    <source>
        <strain evidence="4 5">HBUM206468</strain>
    </source>
</reference>
<dbReference type="InterPro" id="IPR001647">
    <property type="entry name" value="HTH_TetR"/>
</dbReference>
<evidence type="ECO:0000256" key="1">
    <source>
        <dbReference type="ARBA" id="ARBA00023125"/>
    </source>
</evidence>
<dbReference type="PANTHER" id="PTHR30055">
    <property type="entry name" value="HTH-TYPE TRANSCRIPTIONAL REGULATOR RUTR"/>
    <property type="match status" value="1"/>
</dbReference>
<dbReference type="RefSeq" id="WP_187246327.1">
    <property type="nucleotide sequence ID" value="NZ_BAAAOK010000016.1"/>
</dbReference>
<feature type="domain" description="HTH tetR-type" evidence="3">
    <location>
        <begin position="12"/>
        <end position="72"/>
    </location>
</feature>
<name>A0ABR7LWQ4_9ACTN</name>
<keyword evidence="1 2" id="KW-0238">DNA-binding</keyword>
<evidence type="ECO:0000313" key="4">
    <source>
        <dbReference type="EMBL" id="MBC6469279.1"/>
    </source>
</evidence>
<dbReference type="PANTHER" id="PTHR30055:SF226">
    <property type="entry name" value="HTH-TYPE TRANSCRIPTIONAL REGULATOR PKSA"/>
    <property type="match status" value="1"/>
</dbReference>
<proteinExistence type="predicted"/>
<keyword evidence="5" id="KW-1185">Reference proteome</keyword>
<protein>
    <submittedName>
        <fullName evidence="4">TetR/AcrR family transcriptional regulator</fullName>
    </submittedName>
</protein>
<evidence type="ECO:0000256" key="2">
    <source>
        <dbReference type="PROSITE-ProRule" id="PRU00335"/>
    </source>
</evidence>
<dbReference type="Proteomes" id="UP000805614">
    <property type="component" value="Unassembled WGS sequence"/>
</dbReference>